<organism evidence="1 2">
    <name type="scientific">Synechococcus phage S-SCSM1</name>
    <dbReference type="NCBI Taxonomy" id="2588487"/>
    <lineage>
        <taxon>Viruses</taxon>
        <taxon>Duplodnaviria</taxon>
        <taxon>Heunggongvirae</taxon>
        <taxon>Uroviricota</taxon>
        <taxon>Caudoviricetes</taxon>
        <taxon>Pantevenvirales</taxon>
        <taxon>Kyanoviridae</taxon>
        <taxon>Zhoulongquanvirus</taxon>
        <taxon>Zhoulongquanvirus esscess</taxon>
    </lineage>
</organism>
<dbReference type="EMBL" id="MK867354">
    <property type="protein sequence ID" value="QFG06359.1"/>
    <property type="molecule type" value="Genomic_DNA"/>
</dbReference>
<sequence>MTEQWAIQLMADTRVELSEFDLRILRFGPQPWLPHEVIRYNFLKMKYKED</sequence>
<proteinExistence type="predicted"/>
<evidence type="ECO:0000313" key="1">
    <source>
        <dbReference type="EMBL" id="QFG06359.1"/>
    </source>
</evidence>
<accession>A0A6M2ZI26</accession>
<name>A0A6M2ZI26_9CAUD</name>
<dbReference type="Proteomes" id="UP000515683">
    <property type="component" value="Segment"/>
</dbReference>
<reference evidence="1" key="1">
    <citation type="submission" date="2019-04" db="EMBL/GenBank/DDBJ databases">
        <title>Genomic and proteomic characterization of cyanophage S-SCSM1 provides new insights into understanding the viral gene diversity and phage-host interactions.</title>
        <authorList>
            <person name="Wang Q."/>
            <person name="Xu Y."/>
            <person name="Jiao N."/>
            <person name="Zhang R."/>
        </authorList>
    </citation>
    <scope>NUCLEOTIDE SEQUENCE [LARGE SCALE GENOMIC DNA]</scope>
</reference>
<keyword evidence="2" id="KW-1185">Reference proteome</keyword>
<evidence type="ECO:0000313" key="2">
    <source>
        <dbReference type="Proteomes" id="UP000515683"/>
    </source>
</evidence>
<gene>
    <name evidence="1" type="ORF">SSCSM1_102</name>
</gene>
<protein>
    <submittedName>
        <fullName evidence="1">Uncharacterized protein</fullName>
    </submittedName>
</protein>